<dbReference type="Proteomes" id="UP000287651">
    <property type="component" value="Unassembled WGS sequence"/>
</dbReference>
<sequence length="455" mass="50297">RTQIESLARTGLLHWTIIHQPSSIRRSCPMEEAAAGEESMGLRTKMASHSAPALLFTSLLLLPLFARAHGNSSNRTTGPMVPAVFAFGDSIVDPGNNDVLLTTIRCDFPPYGQDFIDHQATGRFSNGLIPTDLIGKFMYVYTYISFLPLLGIAWSFRYRTYLSIYAWRKTFSIEVLHLLNLNQISMDQQLAASGLGVKELLPPYLGVDLSPEDILTGVSFASGATGFDPITPEIVSVFSMNDELKFFEEYKEKLYAIAGEERGAEIVSEAFYMVCAGTDDIANTYFTTPFRRAHYDIPSYVNLLIAGASDFIKVRELHARRLATKPHNSTTPRSNRRSKGFPENSATAGSSTSTYTTSCLISFGDPATTVTHPSFAFPRVAIWITICCVCAGFKVSTKGCCGTGTIEVTLLCNSKTTTVCSDVTDYVFWDSYHPTEKAYKVIVNNIFDNYIQFLV</sequence>
<keyword evidence="3" id="KW-0812">Transmembrane</keyword>
<dbReference type="CDD" id="cd01837">
    <property type="entry name" value="SGNH_plant_lipase_like"/>
    <property type="match status" value="1"/>
</dbReference>
<comment type="similarity">
    <text evidence="1">Belongs to the 'GDSL' lipolytic enzyme family.</text>
</comment>
<evidence type="ECO:0000256" key="3">
    <source>
        <dbReference type="SAM" id="Phobius"/>
    </source>
</evidence>
<feature type="transmembrane region" description="Helical" evidence="3">
    <location>
        <begin position="138"/>
        <end position="156"/>
    </location>
</feature>
<evidence type="ECO:0000256" key="1">
    <source>
        <dbReference type="ARBA" id="ARBA00008668"/>
    </source>
</evidence>
<gene>
    <name evidence="4" type="ORF">B296_00053975</name>
</gene>
<accession>A0A426Y5Q8</accession>
<proteinExistence type="inferred from homology"/>
<feature type="region of interest" description="Disordered" evidence="2">
    <location>
        <begin position="323"/>
        <end position="353"/>
    </location>
</feature>
<dbReference type="AlphaFoldDB" id="A0A426Y5Q8"/>
<reference evidence="4 5" key="1">
    <citation type="journal article" date="2014" name="Agronomy (Basel)">
        <title>A Draft Genome Sequence for Ensete ventricosum, the Drought-Tolerant Tree Against Hunger.</title>
        <authorList>
            <person name="Harrison J."/>
            <person name="Moore K.A."/>
            <person name="Paszkiewicz K."/>
            <person name="Jones T."/>
            <person name="Grant M."/>
            <person name="Ambacheew D."/>
            <person name="Muzemil S."/>
            <person name="Studholme D.J."/>
        </authorList>
    </citation>
    <scope>NUCLEOTIDE SEQUENCE [LARGE SCALE GENOMIC DNA]</scope>
</reference>
<organism evidence="4 5">
    <name type="scientific">Ensete ventricosum</name>
    <name type="common">Abyssinian banana</name>
    <name type="synonym">Musa ensete</name>
    <dbReference type="NCBI Taxonomy" id="4639"/>
    <lineage>
        <taxon>Eukaryota</taxon>
        <taxon>Viridiplantae</taxon>
        <taxon>Streptophyta</taxon>
        <taxon>Embryophyta</taxon>
        <taxon>Tracheophyta</taxon>
        <taxon>Spermatophyta</taxon>
        <taxon>Magnoliopsida</taxon>
        <taxon>Liliopsida</taxon>
        <taxon>Zingiberales</taxon>
        <taxon>Musaceae</taxon>
        <taxon>Ensete</taxon>
    </lineage>
</organism>
<evidence type="ECO:0000313" key="4">
    <source>
        <dbReference type="EMBL" id="RRT47086.1"/>
    </source>
</evidence>
<name>A0A426Y5Q8_ENSVE</name>
<dbReference type="PANTHER" id="PTHR45642">
    <property type="entry name" value="GDSL ESTERASE/LIPASE EXL3"/>
    <property type="match status" value="1"/>
</dbReference>
<protein>
    <recommendedName>
        <fullName evidence="6">GDSL esterase/lipase</fullName>
    </recommendedName>
</protein>
<feature type="non-terminal residue" evidence="4">
    <location>
        <position position="1"/>
    </location>
</feature>
<dbReference type="InterPro" id="IPR036514">
    <property type="entry name" value="SGNH_hydro_sf"/>
</dbReference>
<dbReference type="InterPro" id="IPR001087">
    <property type="entry name" value="GDSL"/>
</dbReference>
<comment type="caution">
    <text evidence="4">The sequence shown here is derived from an EMBL/GenBank/DDBJ whole genome shotgun (WGS) entry which is preliminary data.</text>
</comment>
<dbReference type="GO" id="GO:0016788">
    <property type="term" value="F:hydrolase activity, acting on ester bonds"/>
    <property type="evidence" value="ECO:0007669"/>
    <property type="project" value="InterPro"/>
</dbReference>
<evidence type="ECO:0000313" key="5">
    <source>
        <dbReference type="Proteomes" id="UP000287651"/>
    </source>
</evidence>
<dbReference type="InterPro" id="IPR050592">
    <property type="entry name" value="GDSL_lipolytic_enzyme"/>
</dbReference>
<dbReference type="Gene3D" id="3.40.50.1110">
    <property type="entry name" value="SGNH hydrolase"/>
    <property type="match status" value="2"/>
</dbReference>
<dbReference type="Pfam" id="PF00657">
    <property type="entry name" value="Lipase_GDSL"/>
    <property type="match status" value="1"/>
</dbReference>
<dbReference type="PANTHER" id="PTHR45642:SF95">
    <property type="entry name" value="GDSL-LIKE LIPASE_ACYLHYDROLASE FAMILY PROTEIN, EXPRESSED"/>
    <property type="match status" value="1"/>
</dbReference>
<dbReference type="InterPro" id="IPR035669">
    <property type="entry name" value="SGNH_plant_lipase-like"/>
</dbReference>
<keyword evidence="3" id="KW-1133">Transmembrane helix</keyword>
<dbReference type="EMBL" id="AMZH03014771">
    <property type="protein sequence ID" value="RRT47086.1"/>
    <property type="molecule type" value="Genomic_DNA"/>
</dbReference>
<evidence type="ECO:0000256" key="2">
    <source>
        <dbReference type="SAM" id="MobiDB-lite"/>
    </source>
</evidence>
<evidence type="ECO:0008006" key="6">
    <source>
        <dbReference type="Google" id="ProtNLM"/>
    </source>
</evidence>
<keyword evidence="3" id="KW-0472">Membrane</keyword>